<keyword evidence="1" id="KW-0472">Membrane</keyword>
<feature type="transmembrane region" description="Helical" evidence="1">
    <location>
        <begin position="50"/>
        <end position="69"/>
    </location>
</feature>
<keyword evidence="1" id="KW-1133">Transmembrane helix</keyword>
<proteinExistence type="predicted"/>
<reference evidence="2 3" key="1">
    <citation type="journal article" date="2023" name="G3 (Bethesda)">
        <title>A chromosome-length genome assembly and annotation of blackberry (Rubus argutus, cv. 'Hillquist').</title>
        <authorList>
            <person name="Bruna T."/>
            <person name="Aryal R."/>
            <person name="Dudchenko O."/>
            <person name="Sargent D.J."/>
            <person name="Mead D."/>
            <person name="Buti M."/>
            <person name="Cavallini A."/>
            <person name="Hytonen T."/>
            <person name="Andres J."/>
            <person name="Pham M."/>
            <person name="Weisz D."/>
            <person name="Mascagni F."/>
            <person name="Usai G."/>
            <person name="Natali L."/>
            <person name="Bassil N."/>
            <person name="Fernandez G.E."/>
            <person name="Lomsadze A."/>
            <person name="Armour M."/>
            <person name="Olukolu B."/>
            <person name="Poorten T."/>
            <person name="Britton C."/>
            <person name="Davik J."/>
            <person name="Ashrafi H."/>
            <person name="Aiden E.L."/>
            <person name="Borodovsky M."/>
            <person name="Worthington M."/>
        </authorList>
    </citation>
    <scope>NUCLEOTIDE SEQUENCE [LARGE SCALE GENOMIC DNA]</scope>
    <source>
        <strain evidence="2">PI 553951</strain>
    </source>
</reference>
<dbReference type="Proteomes" id="UP001457282">
    <property type="component" value="Unassembled WGS sequence"/>
</dbReference>
<dbReference type="EMBL" id="JBEDUW010000003">
    <property type="protein sequence ID" value="KAK9939503.1"/>
    <property type="molecule type" value="Genomic_DNA"/>
</dbReference>
<name>A0AAW1XS53_RUBAR</name>
<protein>
    <recommendedName>
        <fullName evidence="4">Transmembrane protein</fullName>
    </recommendedName>
</protein>
<evidence type="ECO:0000313" key="2">
    <source>
        <dbReference type="EMBL" id="KAK9939503.1"/>
    </source>
</evidence>
<evidence type="ECO:0000256" key="1">
    <source>
        <dbReference type="SAM" id="Phobius"/>
    </source>
</evidence>
<accession>A0AAW1XS53</accession>
<keyword evidence="3" id="KW-1185">Reference proteome</keyword>
<sequence length="98" mass="10836">MEIWAGFPSSLCFLFSVFSCLFLGPVCNFLFLPVFIFLQQLGGIDSVVELQIWWLCDDLMVVIAMVVWLRFGDGDGTGFGVIDNCEDGLGCGQLMVVL</sequence>
<dbReference type="AlphaFoldDB" id="A0AAW1XS53"/>
<gene>
    <name evidence="2" type="ORF">M0R45_016198</name>
</gene>
<organism evidence="2 3">
    <name type="scientific">Rubus argutus</name>
    <name type="common">Southern blackberry</name>
    <dbReference type="NCBI Taxonomy" id="59490"/>
    <lineage>
        <taxon>Eukaryota</taxon>
        <taxon>Viridiplantae</taxon>
        <taxon>Streptophyta</taxon>
        <taxon>Embryophyta</taxon>
        <taxon>Tracheophyta</taxon>
        <taxon>Spermatophyta</taxon>
        <taxon>Magnoliopsida</taxon>
        <taxon>eudicotyledons</taxon>
        <taxon>Gunneridae</taxon>
        <taxon>Pentapetalae</taxon>
        <taxon>rosids</taxon>
        <taxon>fabids</taxon>
        <taxon>Rosales</taxon>
        <taxon>Rosaceae</taxon>
        <taxon>Rosoideae</taxon>
        <taxon>Rosoideae incertae sedis</taxon>
        <taxon>Rubus</taxon>
    </lineage>
</organism>
<feature type="transmembrane region" description="Helical" evidence="1">
    <location>
        <begin position="12"/>
        <end position="38"/>
    </location>
</feature>
<keyword evidence="1" id="KW-0812">Transmembrane</keyword>
<evidence type="ECO:0008006" key="4">
    <source>
        <dbReference type="Google" id="ProtNLM"/>
    </source>
</evidence>
<comment type="caution">
    <text evidence="2">The sequence shown here is derived from an EMBL/GenBank/DDBJ whole genome shotgun (WGS) entry which is preliminary data.</text>
</comment>
<evidence type="ECO:0000313" key="3">
    <source>
        <dbReference type="Proteomes" id="UP001457282"/>
    </source>
</evidence>